<evidence type="ECO:0000259" key="1">
    <source>
        <dbReference type="Pfam" id="PF11695"/>
    </source>
</evidence>
<feature type="domain" description="DUF3291" evidence="1">
    <location>
        <begin position="16"/>
        <end position="103"/>
    </location>
</feature>
<dbReference type="InterPro" id="IPR052936">
    <property type="entry name" value="Jasmonate_Hydroxylase-like"/>
</dbReference>
<dbReference type="Gene3D" id="3.30.70.100">
    <property type="match status" value="1"/>
</dbReference>
<sequence length="117" mass="13592">MKPPYYAVSFSSNLKTDDPQLVAEYDAMGDRMLELATIQKGFLGVESVRDTATTTGKDGHTPVRFGITISYWETLEDIRAWKRESEHLEAQRKGKAQWYENYTTRISKVEREYSFQE</sequence>
<proteinExistence type="predicted"/>
<gene>
    <name evidence="2" type="ORF">BABINDRAFT_166951</name>
</gene>
<dbReference type="Pfam" id="PF11695">
    <property type="entry name" value="DUF3291"/>
    <property type="match status" value="1"/>
</dbReference>
<protein>
    <recommendedName>
        <fullName evidence="1">DUF3291 domain-containing protein</fullName>
    </recommendedName>
</protein>
<reference evidence="3" key="1">
    <citation type="submission" date="2016-05" db="EMBL/GenBank/DDBJ databases">
        <title>Comparative genomics of biotechnologically important yeasts.</title>
        <authorList>
            <consortium name="DOE Joint Genome Institute"/>
            <person name="Riley R."/>
            <person name="Haridas S."/>
            <person name="Wolfe K.H."/>
            <person name="Lopes M.R."/>
            <person name="Hittinger C.T."/>
            <person name="Goker M."/>
            <person name="Salamov A."/>
            <person name="Wisecaver J."/>
            <person name="Long T.M."/>
            <person name="Aerts A.L."/>
            <person name="Barry K."/>
            <person name="Choi C."/>
            <person name="Clum A."/>
            <person name="Coughlan A.Y."/>
            <person name="Deshpande S."/>
            <person name="Douglass A.P."/>
            <person name="Hanson S.J."/>
            <person name="Klenk H.-P."/>
            <person name="Labutti K."/>
            <person name="Lapidus A."/>
            <person name="Lindquist E."/>
            <person name="Lipzen A."/>
            <person name="Meier-Kolthoff J.P."/>
            <person name="Ohm R.A."/>
            <person name="Otillar R.P."/>
            <person name="Pangilinan J."/>
            <person name="Peng Y."/>
            <person name="Rokas A."/>
            <person name="Rosa C.A."/>
            <person name="Scheuner C."/>
            <person name="Sibirny A.A."/>
            <person name="Slot J.C."/>
            <person name="Stielow J.B."/>
            <person name="Sun H."/>
            <person name="Kurtzman C.P."/>
            <person name="Blackwell M."/>
            <person name="Grigoriev I.V."/>
            <person name="Jeffries T.W."/>
        </authorList>
    </citation>
    <scope>NUCLEOTIDE SEQUENCE [LARGE SCALE GENOMIC DNA]</scope>
    <source>
        <strain evidence="3">NRRL Y-12698</strain>
    </source>
</reference>
<keyword evidence="3" id="KW-1185">Reference proteome</keyword>
<dbReference type="RefSeq" id="XP_018985179.1">
    <property type="nucleotide sequence ID" value="XM_019130476.1"/>
</dbReference>
<dbReference type="Proteomes" id="UP000094336">
    <property type="component" value="Unassembled WGS sequence"/>
</dbReference>
<dbReference type="STRING" id="984486.A0A1E3QQA4"/>
<dbReference type="SUPFAM" id="SSF54909">
    <property type="entry name" value="Dimeric alpha+beta barrel"/>
    <property type="match status" value="1"/>
</dbReference>
<evidence type="ECO:0000313" key="3">
    <source>
        <dbReference type="Proteomes" id="UP000094336"/>
    </source>
</evidence>
<dbReference type="PANTHER" id="PTHR37811">
    <property type="entry name" value="BLL5343 PROTEIN"/>
    <property type="match status" value="1"/>
</dbReference>
<dbReference type="AlphaFoldDB" id="A0A1E3QQA4"/>
<dbReference type="InterPro" id="IPR021708">
    <property type="entry name" value="DUF3291"/>
</dbReference>
<organism evidence="2 3">
    <name type="scientific">Babjeviella inositovora NRRL Y-12698</name>
    <dbReference type="NCBI Taxonomy" id="984486"/>
    <lineage>
        <taxon>Eukaryota</taxon>
        <taxon>Fungi</taxon>
        <taxon>Dikarya</taxon>
        <taxon>Ascomycota</taxon>
        <taxon>Saccharomycotina</taxon>
        <taxon>Pichiomycetes</taxon>
        <taxon>Serinales incertae sedis</taxon>
        <taxon>Babjeviella</taxon>
    </lineage>
</organism>
<accession>A0A1E3QQA4</accession>
<evidence type="ECO:0000313" key="2">
    <source>
        <dbReference type="EMBL" id="ODQ79851.1"/>
    </source>
</evidence>
<dbReference type="GeneID" id="30148329"/>
<name>A0A1E3QQA4_9ASCO</name>
<dbReference type="PANTHER" id="PTHR37811:SF2">
    <property type="entry name" value="ABM DOMAIN-CONTAINING PROTEIN"/>
    <property type="match status" value="1"/>
</dbReference>
<dbReference type="EMBL" id="KV454431">
    <property type="protein sequence ID" value="ODQ79851.1"/>
    <property type="molecule type" value="Genomic_DNA"/>
</dbReference>
<dbReference type="OrthoDB" id="10263341at2759"/>
<dbReference type="InterPro" id="IPR011008">
    <property type="entry name" value="Dimeric_a/b-barrel"/>
</dbReference>